<evidence type="ECO:0000256" key="2">
    <source>
        <dbReference type="ARBA" id="ARBA00014793"/>
    </source>
</evidence>
<dbReference type="Gene3D" id="3.40.50.300">
    <property type="entry name" value="P-loop containing nucleotide triphosphate hydrolases"/>
    <property type="match status" value="1"/>
</dbReference>
<dbReference type="CDD" id="cd00009">
    <property type="entry name" value="AAA"/>
    <property type="match status" value="1"/>
</dbReference>
<evidence type="ECO:0000256" key="6">
    <source>
        <dbReference type="ARBA" id="ARBA00032141"/>
    </source>
</evidence>
<accession>A0A7C2VNN2</accession>
<comment type="function">
    <text evidence="7">Part of the RFC clamp loader complex which loads the PCNA sliding clamp onto DNA.</text>
</comment>
<evidence type="ECO:0000256" key="5">
    <source>
        <dbReference type="ARBA" id="ARBA00022840"/>
    </source>
</evidence>
<dbReference type="AlphaFoldDB" id="A0A7C2VNN2"/>
<feature type="region of interest" description="Disordered" evidence="8">
    <location>
        <begin position="432"/>
        <end position="472"/>
    </location>
</feature>
<dbReference type="GO" id="GO:0016887">
    <property type="term" value="F:ATP hydrolysis activity"/>
    <property type="evidence" value="ECO:0007669"/>
    <property type="project" value="InterPro"/>
</dbReference>
<organism evidence="10">
    <name type="scientific">Ignisphaera aggregans</name>
    <dbReference type="NCBI Taxonomy" id="334771"/>
    <lineage>
        <taxon>Archaea</taxon>
        <taxon>Thermoproteota</taxon>
        <taxon>Thermoprotei</taxon>
        <taxon>Desulfurococcales</taxon>
        <taxon>Desulfurococcaceae</taxon>
        <taxon>Ignisphaera</taxon>
    </lineage>
</organism>
<comment type="similarity">
    <text evidence="1 7">Belongs to the activator 1 small subunits family. RfcL subfamily.</text>
</comment>
<dbReference type="Pfam" id="PF21960">
    <property type="entry name" value="RCF1-5-like_lid"/>
    <property type="match status" value="1"/>
</dbReference>
<dbReference type="Pfam" id="PF00004">
    <property type="entry name" value="AAA"/>
    <property type="match status" value="1"/>
</dbReference>
<evidence type="ECO:0000313" key="10">
    <source>
        <dbReference type="EMBL" id="HEW52808.1"/>
    </source>
</evidence>
<dbReference type="PANTHER" id="PTHR23389:SF6">
    <property type="entry name" value="REPLICATION FACTOR C SUBUNIT 1"/>
    <property type="match status" value="1"/>
</dbReference>
<dbReference type="GO" id="GO:0005524">
    <property type="term" value="F:ATP binding"/>
    <property type="evidence" value="ECO:0007669"/>
    <property type="project" value="UniProtKB-UniRule"/>
</dbReference>
<reference evidence="10" key="1">
    <citation type="journal article" date="2020" name="mSystems">
        <title>Genome- and Community-Level Interaction Insights into Carbon Utilization and Element Cycling Functions of Hydrothermarchaeota in Hydrothermal Sediment.</title>
        <authorList>
            <person name="Zhou Z."/>
            <person name="Liu Y."/>
            <person name="Xu W."/>
            <person name="Pan J."/>
            <person name="Luo Z.H."/>
            <person name="Li M."/>
        </authorList>
    </citation>
    <scope>NUCLEOTIDE SEQUENCE [LARGE SCALE GENOMIC DNA]</scope>
    <source>
        <strain evidence="10">SpSt-16</strain>
    </source>
</reference>
<feature type="binding site" evidence="7">
    <location>
        <begin position="48"/>
        <end position="55"/>
    </location>
    <ligand>
        <name>ATP</name>
        <dbReference type="ChEBI" id="CHEBI:30616"/>
    </ligand>
</feature>
<dbReference type="HAMAP" id="MF_01508">
    <property type="entry name" value="RfcL"/>
    <property type="match status" value="1"/>
</dbReference>
<dbReference type="InterPro" id="IPR047854">
    <property type="entry name" value="RFC_lid"/>
</dbReference>
<dbReference type="InterPro" id="IPR027417">
    <property type="entry name" value="P-loop_NTPase"/>
</dbReference>
<proteinExistence type="inferred from homology"/>
<protein>
    <recommendedName>
        <fullName evidence="2 7">Replication factor C large subunit</fullName>
        <shortName evidence="7">RFC large subunit</shortName>
    </recommendedName>
    <alternativeName>
        <fullName evidence="6 7">Clamp loader large subunit</fullName>
    </alternativeName>
</protein>
<evidence type="ECO:0000256" key="4">
    <source>
        <dbReference type="ARBA" id="ARBA00022741"/>
    </source>
</evidence>
<name>A0A7C2VNN2_9CREN</name>
<evidence type="ECO:0000256" key="1">
    <source>
        <dbReference type="ARBA" id="ARBA00006878"/>
    </source>
</evidence>
<gene>
    <name evidence="7" type="primary">rfcL</name>
    <name evidence="10" type="ORF">ENO77_01345</name>
</gene>
<dbReference type="SMART" id="SM00382">
    <property type="entry name" value="AAA"/>
    <property type="match status" value="1"/>
</dbReference>
<dbReference type="GO" id="GO:0006260">
    <property type="term" value="P:DNA replication"/>
    <property type="evidence" value="ECO:0007669"/>
    <property type="project" value="UniProtKB-UniRule"/>
</dbReference>
<comment type="caution">
    <text evidence="10">The sequence shown here is derived from an EMBL/GenBank/DDBJ whole genome shotgun (WGS) entry which is preliminary data.</text>
</comment>
<dbReference type="GO" id="GO:0003689">
    <property type="term" value="F:DNA clamp loader activity"/>
    <property type="evidence" value="ECO:0007669"/>
    <property type="project" value="UniProtKB-UniRule"/>
</dbReference>
<feature type="domain" description="AAA+ ATPase" evidence="9">
    <location>
        <begin position="40"/>
        <end position="164"/>
    </location>
</feature>
<dbReference type="NCBIfam" id="NF003229">
    <property type="entry name" value="PRK04195.1-5"/>
    <property type="match status" value="1"/>
</dbReference>
<keyword evidence="3 7" id="KW-0235">DNA replication</keyword>
<comment type="subunit">
    <text evidence="7">Heteromultimer composed of small subunits (RfcS) and large subunits (RfcL).</text>
</comment>
<sequence>MNIRIPWVIKYRPKRINDVVNQEQAKQKIIEWLRSWPNVTKKALLLYGPPGVGKTSLVEAIAREFNYELIELNASDSRRREDIERIVAKASSARSLVTQSTKKIILMDEVDGVATKEDAGGIEAIKRLVERTVVPIIMTANNPWDQKLRPLREICEFVQFKKLTKTEMRTVLRKICANEKIECEDDVLDYIIERSEGDLRSAINDLEVLYEGRTKVTLEEARILLRPRDREHDPFETLRRLFSSNYAWQAKATLNQSQLDYDTLKLWLEENIAYQYQDLEDLARAYDALSRADVYLGRIIKTGDWDLLTYAIDVMTAGVAFAAKNNPRDKYRWVKYSFPQRLTLLSKSKEIRDTVEDMLKLIASKIHVSTSTAMNDVVPFLRVIFMNNPQVAAKIALWLGLSERMIELLAGSNKSQVIEYYKNLKKTLQQAQSITTQRASGKSEASKSKNTTSSEAGKQDKGSKSLLSFVKK</sequence>
<evidence type="ECO:0000259" key="9">
    <source>
        <dbReference type="SMART" id="SM00382"/>
    </source>
</evidence>
<dbReference type="PANTHER" id="PTHR23389">
    <property type="entry name" value="CHROMOSOME TRANSMISSION FIDELITY FACTOR 18"/>
    <property type="match status" value="1"/>
</dbReference>
<dbReference type="CDD" id="cd18140">
    <property type="entry name" value="HLD_clamp_RFC"/>
    <property type="match status" value="1"/>
</dbReference>
<dbReference type="SUPFAM" id="SSF52540">
    <property type="entry name" value="P-loop containing nucleoside triphosphate hydrolases"/>
    <property type="match status" value="1"/>
</dbReference>
<dbReference type="EMBL" id="DSGT01000003">
    <property type="protein sequence ID" value="HEW52808.1"/>
    <property type="molecule type" value="Genomic_DNA"/>
</dbReference>
<evidence type="ECO:0000256" key="7">
    <source>
        <dbReference type="HAMAP-Rule" id="MF_01508"/>
    </source>
</evidence>
<evidence type="ECO:0000256" key="3">
    <source>
        <dbReference type="ARBA" id="ARBA00022705"/>
    </source>
</evidence>
<evidence type="ECO:0000256" key="8">
    <source>
        <dbReference type="SAM" id="MobiDB-lite"/>
    </source>
</evidence>
<dbReference type="InterPro" id="IPR023935">
    <property type="entry name" value="Rep_factor-C_lsu"/>
</dbReference>
<keyword evidence="5 7" id="KW-0067">ATP-binding</keyword>
<dbReference type="Gene3D" id="1.10.8.60">
    <property type="match status" value="1"/>
</dbReference>
<keyword evidence="4 7" id="KW-0547">Nucleotide-binding</keyword>
<dbReference type="InterPro" id="IPR003959">
    <property type="entry name" value="ATPase_AAA_core"/>
</dbReference>
<dbReference type="InterPro" id="IPR003593">
    <property type="entry name" value="AAA+_ATPase"/>
</dbReference>